<dbReference type="PANTHER" id="PTHR11098:SF1">
    <property type="entry name" value="NICOTINATE PHOSPHORIBOSYLTRANSFERASE"/>
    <property type="match status" value="1"/>
</dbReference>
<evidence type="ECO:0000256" key="4">
    <source>
        <dbReference type="ARBA" id="ARBA00022553"/>
    </source>
</evidence>
<dbReference type="GeneID" id="17291076"/>
<keyword evidence="4" id="KW-0597">Phosphoprotein</keyword>
<dbReference type="UniPathway" id="UPA00253">
    <property type="reaction ID" value="UER00457"/>
</dbReference>
<dbReference type="EMBL" id="JH993112">
    <property type="protein sequence ID" value="EKX34343.1"/>
    <property type="molecule type" value="Genomic_DNA"/>
</dbReference>
<dbReference type="Gene3D" id="3.20.20.70">
    <property type="entry name" value="Aldolase class I"/>
    <property type="match status" value="1"/>
</dbReference>
<dbReference type="SUPFAM" id="SSF51690">
    <property type="entry name" value="Nicotinate/Quinolinate PRTase C-terminal domain-like"/>
    <property type="match status" value="1"/>
</dbReference>
<comment type="similarity">
    <text evidence="2">Belongs to the NAPRTase family.</text>
</comment>
<reference evidence="9 11" key="1">
    <citation type="journal article" date="2012" name="Nature">
        <title>Algal genomes reveal evolutionary mosaicism and the fate of nucleomorphs.</title>
        <authorList>
            <consortium name="DOE Joint Genome Institute"/>
            <person name="Curtis B.A."/>
            <person name="Tanifuji G."/>
            <person name="Burki F."/>
            <person name="Gruber A."/>
            <person name="Irimia M."/>
            <person name="Maruyama S."/>
            <person name="Arias M.C."/>
            <person name="Ball S.G."/>
            <person name="Gile G.H."/>
            <person name="Hirakawa Y."/>
            <person name="Hopkins J.F."/>
            <person name="Kuo A."/>
            <person name="Rensing S.A."/>
            <person name="Schmutz J."/>
            <person name="Symeonidi A."/>
            <person name="Elias M."/>
            <person name="Eveleigh R.J."/>
            <person name="Herman E.K."/>
            <person name="Klute M.J."/>
            <person name="Nakayama T."/>
            <person name="Obornik M."/>
            <person name="Reyes-Prieto A."/>
            <person name="Armbrust E.V."/>
            <person name="Aves S.J."/>
            <person name="Beiko R.G."/>
            <person name="Coutinho P."/>
            <person name="Dacks J.B."/>
            <person name="Durnford D.G."/>
            <person name="Fast N.M."/>
            <person name="Green B.R."/>
            <person name="Grisdale C.J."/>
            <person name="Hempel F."/>
            <person name="Henrissat B."/>
            <person name="Hoppner M.P."/>
            <person name="Ishida K."/>
            <person name="Kim E."/>
            <person name="Koreny L."/>
            <person name="Kroth P.G."/>
            <person name="Liu Y."/>
            <person name="Malik S.B."/>
            <person name="Maier U.G."/>
            <person name="McRose D."/>
            <person name="Mock T."/>
            <person name="Neilson J.A."/>
            <person name="Onodera N.T."/>
            <person name="Poole A.M."/>
            <person name="Pritham E.J."/>
            <person name="Richards T.A."/>
            <person name="Rocap G."/>
            <person name="Roy S.W."/>
            <person name="Sarai C."/>
            <person name="Schaack S."/>
            <person name="Shirato S."/>
            <person name="Slamovits C.H."/>
            <person name="Spencer D.F."/>
            <person name="Suzuki S."/>
            <person name="Worden A.Z."/>
            <person name="Zauner S."/>
            <person name="Barry K."/>
            <person name="Bell C."/>
            <person name="Bharti A.K."/>
            <person name="Crow J.A."/>
            <person name="Grimwood J."/>
            <person name="Kramer R."/>
            <person name="Lindquist E."/>
            <person name="Lucas S."/>
            <person name="Salamov A."/>
            <person name="McFadden G.I."/>
            <person name="Lane C.E."/>
            <person name="Keeling P.J."/>
            <person name="Gray M.W."/>
            <person name="Grigoriev I.V."/>
            <person name="Archibald J.M."/>
        </authorList>
    </citation>
    <scope>NUCLEOTIDE SEQUENCE</scope>
    <source>
        <strain evidence="9 11">CCMP2712</strain>
    </source>
</reference>
<accession>L1IDP9</accession>
<reference evidence="10" key="3">
    <citation type="submission" date="2016-03" db="UniProtKB">
        <authorList>
            <consortium name="EnsemblProtists"/>
        </authorList>
    </citation>
    <scope>IDENTIFICATION</scope>
</reference>
<dbReference type="Proteomes" id="UP000011087">
    <property type="component" value="Unassembled WGS sequence"/>
</dbReference>
<evidence type="ECO:0000259" key="8">
    <source>
        <dbReference type="Pfam" id="PF17767"/>
    </source>
</evidence>
<evidence type="ECO:0000256" key="1">
    <source>
        <dbReference type="ARBA" id="ARBA00004952"/>
    </source>
</evidence>
<protein>
    <recommendedName>
        <fullName evidence="3">nicotinate phosphoribosyltransferase</fullName>
        <ecNumber evidence="3">6.3.4.21</ecNumber>
    </recommendedName>
</protein>
<dbReference type="STRING" id="905079.L1IDP9"/>
<evidence type="ECO:0000313" key="10">
    <source>
        <dbReference type="EnsemblProtists" id="EKX34343"/>
    </source>
</evidence>
<organism evidence="9">
    <name type="scientific">Guillardia theta (strain CCMP2712)</name>
    <name type="common">Cryptophyte</name>
    <dbReference type="NCBI Taxonomy" id="905079"/>
    <lineage>
        <taxon>Eukaryota</taxon>
        <taxon>Cryptophyceae</taxon>
        <taxon>Pyrenomonadales</taxon>
        <taxon>Geminigeraceae</taxon>
        <taxon>Guillardia</taxon>
    </lineage>
</organism>
<dbReference type="GO" id="GO:0034355">
    <property type="term" value="P:NAD+ biosynthetic process via the salvage pathway"/>
    <property type="evidence" value="ECO:0007669"/>
    <property type="project" value="TreeGrafter"/>
</dbReference>
<dbReference type="PaxDb" id="55529-EKX34343"/>
<feature type="non-terminal residue" evidence="9">
    <location>
        <position position="1"/>
    </location>
</feature>
<dbReference type="InterPro" id="IPR036068">
    <property type="entry name" value="Nicotinate_pribotase-like_C"/>
</dbReference>
<dbReference type="Pfam" id="PF17767">
    <property type="entry name" value="NAPRTase_N"/>
    <property type="match status" value="1"/>
</dbReference>
<sequence length="203" mass="22768">NLVNALLTDMYQITMCYAYFRTKRHNTHAVFDLFFRQNPFDGEYTIFAGLSEVIAFMSNYRFTDEHIEYLKIPDATEDFFEYLRSLDCSEVKIYAFQEGSVVFPREPLLRVEGPVGICQLLETTLLCIVNYASLVATNAARMRMAVGPNKTLLEFGLRRSQGPDGGVSASRYSYIGGFDGTSNALAGMLFGMKVGGTHAHSFV</sequence>
<dbReference type="HOGENOM" id="CLU_117022_1_0_1"/>
<keyword evidence="5" id="KW-0436">Ligase</keyword>
<comment type="catalytic activity">
    <reaction evidence="7">
        <text>5-phospho-alpha-D-ribose 1-diphosphate + nicotinate + ATP + H2O = nicotinate beta-D-ribonucleotide + ADP + phosphate + diphosphate</text>
        <dbReference type="Rhea" id="RHEA:36163"/>
        <dbReference type="ChEBI" id="CHEBI:15377"/>
        <dbReference type="ChEBI" id="CHEBI:30616"/>
        <dbReference type="ChEBI" id="CHEBI:32544"/>
        <dbReference type="ChEBI" id="CHEBI:33019"/>
        <dbReference type="ChEBI" id="CHEBI:43474"/>
        <dbReference type="ChEBI" id="CHEBI:57502"/>
        <dbReference type="ChEBI" id="CHEBI:58017"/>
        <dbReference type="ChEBI" id="CHEBI:456216"/>
        <dbReference type="EC" id="6.3.4.21"/>
    </reaction>
</comment>
<dbReference type="InterPro" id="IPR007229">
    <property type="entry name" value="Nic_PRibTrfase-Fam"/>
</dbReference>
<gene>
    <name evidence="9" type="ORF">GUITHDRAFT_39690</name>
</gene>
<dbReference type="AlphaFoldDB" id="L1IDP9"/>
<reference evidence="11" key="2">
    <citation type="submission" date="2012-11" db="EMBL/GenBank/DDBJ databases">
        <authorList>
            <person name="Kuo A."/>
            <person name="Curtis B.A."/>
            <person name="Tanifuji G."/>
            <person name="Burki F."/>
            <person name="Gruber A."/>
            <person name="Irimia M."/>
            <person name="Maruyama S."/>
            <person name="Arias M.C."/>
            <person name="Ball S.G."/>
            <person name="Gile G.H."/>
            <person name="Hirakawa Y."/>
            <person name="Hopkins J.F."/>
            <person name="Rensing S.A."/>
            <person name="Schmutz J."/>
            <person name="Symeonidi A."/>
            <person name="Elias M."/>
            <person name="Eveleigh R.J."/>
            <person name="Herman E.K."/>
            <person name="Klute M.J."/>
            <person name="Nakayama T."/>
            <person name="Obornik M."/>
            <person name="Reyes-Prieto A."/>
            <person name="Armbrust E.V."/>
            <person name="Aves S.J."/>
            <person name="Beiko R.G."/>
            <person name="Coutinho P."/>
            <person name="Dacks J.B."/>
            <person name="Durnford D.G."/>
            <person name="Fast N.M."/>
            <person name="Green B.R."/>
            <person name="Grisdale C."/>
            <person name="Hempe F."/>
            <person name="Henrissat B."/>
            <person name="Hoppner M.P."/>
            <person name="Ishida K.-I."/>
            <person name="Kim E."/>
            <person name="Koreny L."/>
            <person name="Kroth P.G."/>
            <person name="Liu Y."/>
            <person name="Malik S.-B."/>
            <person name="Maier U.G."/>
            <person name="McRose D."/>
            <person name="Mock T."/>
            <person name="Neilson J.A."/>
            <person name="Onodera N.T."/>
            <person name="Poole A.M."/>
            <person name="Pritham E.J."/>
            <person name="Richards T.A."/>
            <person name="Rocap G."/>
            <person name="Roy S.W."/>
            <person name="Sarai C."/>
            <person name="Schaack S."/>
            <person name="Shirato S."/>
            <person name="Slamovits C.H."/>
            <person name="Spencer D.F."/>
            <person name="Suzuki S."/>
            <person name="Worden A.Z."/>
            <person name="Zauner S."/>
            <person name="Barry K."/>
            <person name="Bell C."/>
            <person name="Bharti A.K."/>
            <person name="Crow J.A."/>
            <person name="Grimwood J."/>
            <person name="Kramer R."/>
            <person name="Lindquist E."/>
            <person name="Lucas S."/>
            <person name="Salamov A."/>
            <person name="McFadden G.I."/>
            <person name="Lane C.E."/>
            <person name="Keeling P.J."/>
            <person name="Gray M.W."/>
            <person name="Grigoriev I.V."/>
            <person name="Archibald J.M."/>
        </authorList>
    </citation>
    <scope>NUCLEOTIDE SEQUENCE</scope>
    <source>
        <strain evidence="11">CCMP2712</strain>
    </source>
</reference>
<dbReference type="SUPFAM" id="SSF54675">
    <property type="entry name" value="Nicotinate/Quinolinate PRTase N-terminal domain-like"/>
    <property type="match status" value="1"/>
</dbReference>
<feature type="domain" description="Nicotinate phosphoribosyltransferase N-terminal" evidence="8">
    <location>
        <begin position="6"/>
        <end position="130"/>
    </location>
</feature>
<dbReference type="InterPro" id="IPR040727">
    <property type="entry name" value="NAPRTase_N"/>
</dbReference>
<keyword evidence="11" id="KW-1185">Reference proteome</keyword>
<keyword evidence="6" id="KW-0662">Pyridine nucleotide biosynthesis</keyword>
<dbReference type="OrthoDB" id="193380at2759"/>
<comment type="pathway">
    <text evidence="1">Cofactor biosynthesis; NAD(+) biosynthesis; nicotinate D-ribonucleotide from nicotinate: step 1/1.</text>
</comment>
<dbReference type="KEGG" id="gtt:GUITHDRAFT_39690"/>
<name>L1IDP9_GUITC</name>
<dbReference type="EnsemblProtists" id="EKX34343">
    <property type="protein sequence ID" value="EKX34343"/>
    <property type="gene ID" value="GUITHDRAFT_39690"/>
</dbReference>
<dbReference type="GO" id="GO:0005829">
    <property type="term" value="C:cytosol"/>
    <property type="evidence" value="ECO:0007669"/>
    <property type="project" value="TreeGrafter"/>
</dbReference>
<dbReference type="RefSeq" id="XP_005821323.1">
    <property type="nucleotide sequence ID" value="XM_005821266.1"/>
</dbReference>
<proteinExistence type="inferred from homology"/>
<evidence type="ECO:0000313" key="9">
    <source>
        <dbReference type="EMBL" id="EKX34343.1"/>
    </source>
</evidence>
<evidence type="ECO:0000256" key="7">
    <source>
        <dbReference type="ARBA" id="ARBA00048668"/>
    </source>
</evidence>
<feature type="non-terminal residue" evidence="9">
    <location>
        <position position="203"/>
    </location>
</feature>
<dbReference type="eggNOG" id="KOG2511">
    <property type="taxonomic scope" value="Eukaryota"/>
</dbReference>
<dbReference type="PANTHER" id="PTHR11098">
    <property type="entry name" value="NICOTINATE PHOSPHORIBOSYLTRANSFERASE"/>
    <property type="match status" value="1"/>
</dbReference>
<dbReference type="Gene3D" id="3.20.140.10">
    <property type="entry name" value="nicotinate phosphoribosyltransferase"/>
    <property type="match status" value="1"/>
</dbReference>
<evidence type="ECO:0000256" key="3">
    <source>
        <dbReference type="ARBA" id="ARBA00013236"/>
    </source>
</evidence>
<dbReference type="EC" id="6.3.4.21" evidence="3"/>
<dbReference type="InterPro" id="IPR013785">
    <property type="entry name" value="Aldolase_TIM"/>
</dbReference>
<evidence type="ECO:0000256" key="5">
    <source>
        <dbReference type="ARBA" id="ARBA00022598"/>
    </source>
</evidence>
<evidence type="ECO:0000313" key="11">
    <source>
        <dbReference type="Proteomes" id="UP000011087"/>
    </source>
</evidence>
<dbReference type="GO" id="GO:0004516">
    <property type="term" value="F:nicotinate phosphoribosyltransferase activity"/>
    <property type="evidence" value="ECO:0007669"/>
    <property type="project" value="UniProtKB-EC"/>
</dbReference>
<evidence type="ECO:0000256" key="6">
    <source>
        <dbReference type="ARBA" id="ARBA00022642"/>
    </source>
</evidence>
<dbReference type="OMA" id="RMCEAVI"/>
<evidence type="ECO:0000256" key="2">
    <source>
        <dbReference type="ARBA" id="ARBA00010897"/>
    </source>
</evidence>